<dbReference type="KEGG" id="erz:ER308_13905"/>
<organism evidence="10 11">
    <name type="scientific">Egibacter rhizosphaerae</name>
    <dbReference type="NCBI Taxonomy" id="1670831"/>
    <lineage>
        <taxon>Bacteria</taxon>
        <taxon>Bacillati</taxon>
        <taxon>Actinomycetota</taxon>
        <taxon>Nitriliruptoria</taxon>
        <taxon>Egibacterales</taxon>
        <taxon>Egibacteraceae</taxon>
        <taxon>Egibacter</taxon>
    </lineage>
</organism>
<dbReference type="InterPro" id="IPR035906">
    <property type="entry name" value="MetI-like_sf"/>
</dbReference>
<accession>A0A411YH56</accession>
<dbReference type="PANTHER" id="PTHR42929:SF5">
    <property type="entry name" value="ABC TRANSPORTER PERMEASE PROTEIN"/>
    <property type="match status" value="1"/>
</dbReference>
<dbReference type="GO" id="GO:0005886">
    <property type="term" value="C:plasma membrane"/>
    <property type="evidence" value="ECO:0007669"/>
    <property type="project" value="UniProtKB-SubCell"/>
</dbReference>
<evidence type="ECO:0000256" key="3">
    <source>
        <dbReference type="ARBA" id="ARBA00022448"/>
    </source>
</evidence>
<feature type="transmembrane region" description="Helical" evidence="8">
    <location>
        <begin position="261"/>
        <end position="287"/>
    </location>
</feature>
<feature type="transmembrane region" description="Helical" evidence="8">
    <location>
        <begin position="112"/>
        <end position="136"/>
    </location>
</feature>
<dbReference type="OrthoDB" id="9808619at2"/>
<reference evidence="10 11" key="1">
    <citation type="submission" date="2019-01" db="EMBL/GenBank/DDBJ databases">
        <title>Egibacter rhizosphaerae EGI 80759T.</title>
        <authorList>
            <person name="Chen D.-D."/>
            <person name="Tian Y."/>
            <person name="Jiao J.-Y."/>
            <person name="Zhang X.-T."/>
            <person name="Zhang Y.-G."/>
            <person name="Zhang Y."/>
            <person name="Xiao M."/>
            <person name="Shu W.-S."/>
            <person name="Li W.-J."/>
        </authorList>
    </citation>
    <scope>NUCLEOTIDE SEQUENCE [LARGE SCALE GENOMIC DNA]</scope>
    <source>
        <strain evidence="10 11">EGI 80759</strain>
    </source>
</reference>
<keyword evidence="3 8" id="KW-0813">Transport</keyword>
<keyword evidence="4" id="KW-1003">Cell membrane</keyword>
<evidence type="ECO:0000313" key="11">
    <source>
        <dbReference type="Proteomes" id="UP000291469"/>
    </source>
</evidence>
<comment type="subcellular location">
    <subcellularLocation>
        <location evidence="1 8">Cell membrane</location>
        <topology evidence="1 8">Multi-pass membrane protein</topology>
    </subcellularLocation>
</comment>
<feature type="transmembrane region" description="Helical" evidence="8">
    <location>
        <begin position="21"/>
        <end position="45"/>
    </location>
</feature>
<keyword evidence="7 8" id="KW-0472">Membrane</keyword>
<dbReference type="InterPro" id="IPR000515">
    <property type="entry name" value="MetI-like"/>
</dbReference>
<feature type="domain" description="ABC transmembrane type-1" evidence="9">
    <location>
        <begin position="79"/>
        <end position="284"/>
    </location>
</feature>
<protein>
    <submittedName>
        <fullName evidence="10">ABC transporter permease</fullName>
    </submittedName>
</protein>
<dbReference type="Proteomes" id="UP000291469">
    <property type="component" value="Chromosome"/>
</dbReference>
<evidence type="ECO:0000259" key="9">
    <source>
        <dbReference type="PROSITE" id="PS50928"/>
    </source>
</evidence>
<feature type="transmembrane region" description="Helical" evidence="8">
    <location>
        <begin position="164"/>
        <end position="186"/>
    </location>
</feature>
<feature type="transmembrane region" description="Helical" evidence="8">
    <location>
        <begin position="215"/>
        <end position="241"/>
    </location>
</feature>
<proteinExistence type="inferred from homology"/>
<keyword evidence="6 8" id="KW-1133">Transmembrane helix</keyword>
<evidence type="ECO:0000256" key="8">
    <source>
        <dbReference type="RuleBase" id="RU363032"/>
    </source>
</evidence>
<evidence type="ECO:0000256" key="7">
    <source>
        <dbReference type="ARBA" id="ARBA00023136"/>
    </source>
</evidence>
<evidence type="ECO:0000313" key="10">
    <source>
        <dbReference type="EMBL" id="QBI20547.1"/>
    </source>
</evidence>
<dbReference type="CDD" id="cd06261">
    <property type="entry name" value="TM_PBP2"/>
    <property type="match status" value="1"/>
</dbReference>
<gene>
    <name evidence="10" type="ORF">ER308_13905</name>
</gene>
<sequence length="296" mass="31053">MTGPTAAGGGQELETRSRRRSWWLIAPVLVFNLAAFALPLTVFGLGSVRPYGGPAEFDSGLTTQNWEALITDPQLRTLFVESLALVVAIVIFTAAVGFPISYVIARSARWGTVLLFGVIASSFLSAVVQTLGWLMLLGGEGPINVALRGAGLSADGLDLLQTRAAVIAAMIHVELHYMVLVCTPAIMSIPRELEDAAAGLGASWSKVMRRVVVPLSWPGIVAGSLLVMATAAGSFTTPAILGGGLVPWIPVYIYNQMQTALNYPAAATASVALVLIIGLASVAATLATRRLVARSR</sequence>
<evidence type="ECO:0000256" key="4">
    <source>
        <dbReference type="ARBA" id="ARBA00022475"/>
    </source>
</evidence>
<feature type="transmembrane region" description="Helical" evidence="8">
    <location>
        <begin position="83"/>
        <end position="105"/>
    </location>
</feature>
<name>A0A411YH56_9ACTN</name>
<evidence type="ECO:0000256" key="1">
    <source>
        <dbReference type="ARBA" id="ARBA00004651"/>
    </source>
</evidence>
<dbReference type="Pfam" id="PF00528">
    <property type="entry name" value="BPD_transp_1"/>
    <property type="match status" value="1"/>
</dbReference>
<comment type="similarity">
    <text evidence="2">Belongs to the binding-protein-dependent transport system permease family. CysTW subfamily.</text>
</comment>
<keyword evidence="5 8" id="KW-0812">Transmembrane</keyword>
<dbReference type="AlphaFoldDB" id="A0A411YH56"/>
<dbReference type="PROSITE" id="PS50928">
    <property type="entry name" value="ABC_TM1"/>
    <property type="match status" value="1"/>
</dbReference>
<dbReference type="Gene3D" id="1.10.3720.10">
    <property type="entry name" value="MetI-like"/>
    <property type="match status" value="1"/>
</dbReference>
<dbReference type="SUPFAM" id="SSF161098">
    <property type="entry name" value="MetI-like"/>
    <property type="match status" value="1"/>
</dbReference>
<dbReference type="GO" id="GO:0055085">
    <property type="term" value="P:transmembrane transport"/>
    <property type="evidence" value="ECO:0007669"/>
    <property type="project" value="InterPro"/>
</dbReference>
<evidence type="ECO:0000256" key="2">
    <source>
        <dbReference type="ARBA" id="ARBA00007069"/>
    </source>
</evidence>
<keyword evidence="11" id="KW-1185">Reference proteome</keyword>
<evidence type="ECO:0000256" key="6">
    <source>
        <dbReference type="ARBA" id="ARBA00022989"/>
    </source>
</evidence>
<evidence type="ECO:0000256" key="5">
    <source>
        <dbReference type="ARBA" id="ARBA00022692"/>
    </source>
</evidence>
<dbReference type="EMBL" id="CP036402">
    <property type="protein sequence ID" value="QBI20547.1"/>
    <property type="molecule type" value="Genomic_DNA"/>
</dbReference>
<dbReference type="PANTHER" id="PTHR42929">
    <property type="entry name" value="INNER MEMBRANE ABC TRANSPORTER PERMEASE PROTEIN YDCU-RELATED-RELATED"/>
    <property type="match status" value="1"/>
</dbReference>